<dbReference type="GO" id="GO:0061617">
    <property type="term" value="C:MICOS complex"/>
    <property type="evidence" value="ECO:0007669"/>
    <property type="project" value="TreeGrafter"/>
</dbReference>
<keyword evidence="5 11" id="KW-0999">Mitochondrion inner membrane</keyword>
<evidence type="ECO:0000256" key="6">
    <source>
        <dbReference type="ARBA" id="ARBA00022989"/>
    </source>
</evidence>
<comment type="subunit">
    <text evidence="11">Component of the mitochondrial contact site and cristae organizing system (MICOS) complex.</text>
</comment>
<dbReference type="STRING" id="47428.A0A284SDI0"/>
<feature type="compositionally biased region" description="Pro residues" evidence="13">
    <location>
        <begin position="174"/>
        <end position="186"/>
    </location>
</feature>
<feature type="coiled-coil region" evidence="12">
    <location>
        <begin position="70"/>
        <end position="104"/>
    </location>
</feature>
<evidence type="ECO:0000256" key="7">
    <source>
        <dbReference type="ARBA" id="ARBA00023054"/>
    </source>
</evidence>
<dbReference type="OMA" id="LEMEHEW"/>
<evidence type="ECO:0000256" key="10">
    <source>
        <dbReference type="ARBA" id="ARBA00025571"/>
    </source>
</evidence>
<dbReference type="Pfam" id="PF09731">
    <property type="entry name" value="Mitofilin"/>
    <property type="match status" value="2"/>
</dbReference>
<name>A0A284SDI0_ARMOS</name>
<evidence type="ECO:0000256" key="9">
    <source>
        <dbReference type="ARBA" id="ARBA00023136"/>
    </source>
</evidence>
<evidence type="ECO:0000256" key="2">
    <source>
        <dbReference type="ARBA" id="ARBA00010877"/>
    </source>
</evidence>
<keyword evidence="9" id="KW-0472">Membrane</keyword>
<proteinExistence type="inferred from homology"/>
<gene>
    <name evidence="14" type="ORF">ARMOST_22653</name>
</gene>
<sequence length="540" mass="59255">MLEYAETHSWDTLTVATAIEYTKDAVISVQRFVTESINGAPSAIENAKHVAEKKAGEARDAAVKTYESSKERAKAVASNIKTDVQKVEDKITGKQDVLEKHREQQIADELLQLVHQAEDALAGKIPPPAAAPAPAPVPVDTAKALEAPPELPAASPAPEKVPDNVYTEPLPVGFEPPPGFQRPVPPPKKEAPPPEPPAALPLIAPSIADVSDPIIKHLAATIDDLASYLKSNPNAASQITPVLEAAKGDLSSLVEKIETGNITIKMIELEMEAQDKLDSQEDEFRKAFDQHQVELTRAYREKLDNELRTHLEIINERLKEEVIAQGIELQRRWIREIKVRVEQERGGRLAKLDELSTQLKLRTLSSSALASAVRKPFREELRILRHVATAREDPVTSAALDALESTEVPDVGVEPFADLASWFTTSVAPKVSNVALVPDQDAGLLSHFASHLLSSFRFKRHGLVSGDDVLSVLARAEYYLNEKDLDSATRELNQLKGTAQVLLFDWLEAARRRLEVQQALEVVQTQATLASLFTCVVATQ</sequence>
<evidence type="ECO:0000313" key="14">
    <source>
        <dbReference type="EMBL" id="SJL19046.1"/>
    </source>
</evidence>
<accession>A0A284SDI0</accession>
<evidence type="ECO:0000256" key="13">
    <source>
        <dbReference type="SAM" id="MobiDB-lite"/>
    </source>
</evidence>
<dbReference type="PANTHER" id="PTHR15415">
    <property type="entry name" value="MITOFILIN"/>
    <property type="match status" value="1"/>
</dbReference>
<evidence type="ECO:0000256" key="3">
    <source>
        <dbReference type="ARBA" id="ARBA00018116"/>
    </source>
</evidence>
<evidence type="ECO:0000313" key="15">
    <source>
        <dbReference type="Proteomes" id="UP000219338"/>
    </source>
</evidence>
<dbReference type="PANTHER" id="PTHR15415:SF7">
    <property type="entry name" value="MICOS COMPLEX SUBUNIT MIC60"/>
    <property type="match status" value="1"/>
</dbReference>
<keyword evidence="15" id="KW-1185">Reference proteome</keyword>
<comment type="similarity">
    <text evidence="2 11">Belongs to the MICOS complex subunit Mic60 family.</text>
</comment>
<comment type="function">
    <text evidence="10">Component of the MICOS complex, a large protein complex of the mitochondrial inner membrane that plays crucial roles in the maintenance of crista junctions, inner membrane architecture, and formation of contact sites to the outer membrane. Plays a role in keeping cristae membranes connected to the inner boundary membrane. Also promotes protein import via the mitochondrial intermembrane space assembly (MIA) pathway.</text>
</comment>
<evidence type="ECO:0000256" key="5">
    <source>
        <dbReference type="ARBA" id="ARBA00022792"/>
    </source>
</evidence>
<dbReference type="InterPro" id="IPR019133">
    <property type="entry name" value="MIC60"/>
</dbReference>
<keyword evidence="4 11" id="KW-0812">Transmembrane</keyword>
<dbReference type="Proteomes" id="UP000219338">
    <property type="component" value="Unassembled WGS sequence"/>
</dbReference>
<comment type="subcellular location">
    <subcellularLocation>
        <location evidence="1 11">Mitochondrion inner membrane</location>
        <topology evidence="1 11">Single-pass membrane protein</topology>
    </subcellularLocation>
</comment>
<feature type="compositionally biased region" description="Low complexity" evidence="13">
    <location>
        <begin position="149"/>
        <end position="158"/>
    </location>
</feature>
<organism evidence="14 15">
    <name type="scientific">Armillaria ostoyae</name>
    <name type="common">Armillaria root rot fungus</name>
    <dbReference type="NCBI Taxonomy" id="47428"/>
    <lineage>
        <taxon>Eukaryota</taxon>
        <taxon>Fungi</taxon>
        <taxon>Dikarya</taxon>
        <taxon>Basidiomycota</taxon>
        <taxon>Agaricomycotina</taxon>
        <taxon>Agaricomycetes</taxon>
        <taxon>Agaricomycetidae</taxon>
        <taxon>Agaricales</taxon>
        <taxon>Marasmiineae</taxon>
        <taxon>Physalacriaceae</taxon>
        <taxon>Armillaria</taxon>
    </lineage>
</organism>
<evidence type="ECO:0000256" key="8">
    <source>
        <dbReference type="ARBA" id="ARBA00023128"/>
    </source>
</evidence>
<dbReference type="AlphaFoldDB" id="A0A284SDI0"/>
<keyword evidence="7 12" id="KW-0175">Coiled coil</keyword>
<reference evidence="15" key="1">
    <citation type="journal article" date="2017" name="Nat. Ecol. Evol.">
        <title>Genome expansion and lineage-specific genetic innovations in the forest pathogenic fungi Armillaria.</title>
        <authorList>
            <person name="Sipos G."/>
            <person name="Prasanna A.N."/>
            <person name="Walter M.C."/>
            <person name="O'Connor E."/>
            <person name="Balint B."/>
            <person name="Krizsan K."/>
            <person name="Kiss B."/>
            <person name="Hess J."/>
            <person name="Varga T."/>
            <person name="Slot J."/>
            <person name="Riley R."/>
            <person name="Boka B."/>
            <person name="Rigling D."/>
            <person name="Barry K."/>
            <person name="Lee J."/>
            <person name="Mihaltcheva S."/>
            <person name="LaButti K."/>
            <person name="Lipzen A."/>
            <person name="Waldron R."/>
            <person name="Moloney N.M."/>
            <person name="Sperisen C."/>
            <person name="Kredics L."/>
            <person name="Vagvoelgyi C."/>
            <person name="Patrignani A."/>
            <person name="Fitzpatrick D."/>
            <person name="Nagy I."/>
            <person name="Doyle S."/>
            <person name="Anderson J.B."/>
            <person name="Grigoriev I.V."/>
            <person name="Gueldener U."/>
            <person name="Muensterkoetter M."/>
            <person name="Nagy L.G."/>
        </authorList>
    </citation>
    <scope>NUCLEOTIDE SEQUENCE [LARGE SCALE GENOMIC DNA]</scope>
    <source>
        <strain evidence="15">C18/9</strain>
    </source>
</reference>
<keyword evidence="8 11" id="KW-0496">Mitochondrion</keyword>
<dbReference type="EMBL" id="FUEG01000090">
    <property type="protein sequence ID" value="SJL19046.1"/>
    <property type="molecule type" value="Genomic_DNA"/>
</dbReference>
<evidence type="ECO:0000256" key="1">
    <source>
        <dbReference type="ARBA" id="ARBA00004434"/>
    </source>
</evidence>
<feature type="region of interest" description="Disordered" evidence="13">
    <location>
        <begin position="149"/>
        <end position="198"/>
    </location>
</feature>
<evidence type="ECO:0000256" key="11">
    <source>
        <dbReference type="RuleBase" id="RU363000"/>
    </source>
</evidence>
<keyword evidence="6" id="KW-1133">Transmembrane helix</keyword>
<evidence type="ECO:0000256" key="12">
    <source>
        <dbReference type="SAM" id="Coils"/>
    </source>
</evidence>
<protein>
    <recommendedName>
        <fullName evidence="3 11">MICOS complex subunit MIC60</fullName>
    </recommendedName>
    <alternativeName>
        <fullName evidence="11">Mitofilin</fullName>
    </alternativeName>
</protein>
<dbReference type="OrthoDB" id="10261039at2759"/>
<dbReference type="GO" id="GO:0042407">
    <property type="term" value="P:cristae formation"/>
    <property type="evidence" value="ECO:0007669"/>
    <property type="project" value="TreeGrafter"/>
</dbReference>
<evidence type="ECO:0000256" key="4">
    <source>
        <dbReference type="ARBA" id="ARBA00022692"/>
    </source>
</evidence>